<reference evidence="3" key="1">
    <citation type="journal article" date="2019" name="Int. J. Syst. Evol. Microbiol.">
        <title>The Global Catalogue of Microorganisms (GCM) 10K type strain sequencing project: providing services to taxonomists for standard genome sequencing and annotation.</title>
        <authorList>
            <consortium name="The Broad Institute Genomics Platform"/>
            <consortium name="The Broad Institute Genome Sequencing Center for Infectious Disease"/>
            <person name="Wu L."/>
            <person name="Ma J."/>
        </authorList>
    </citation>
    <scope>NUCLEOTIDE SEQUENCE [LARGE SCALE GENOMIC DNA]</scope>
    <source>
        <strain evidence="3">JCM 18298</strain>
    </source>
</reference>
<protein>
    <recommendedName>
        <fullName evidence="1">Methyltransferase domain-containing protein</fullName>
    </recommendedName>
</protein>
<evidence type="ECO:0000259" key="1">
    <source>
        <dbReference type="Pfam" id="PF13649"/>
    </source>
</evidence>
<dbReference type="Gene3D" id="3.40.50.150">
    <property type="entry name" value="Vaccinia Virus protein VP39"/>
    <property type="match status" value="1"/>
</dbReference>
<proteinExistence type="predicted"/>
<comment type="caution">
    <text evidence="2">The sequence shown here is derived from an EMBL/GenBank/DDBJ whole genome shotgun (WGS) entry which is preliminary data.</text>
</comment>
<dbReference type="RefSeq" id="WP_345494099.1">
    <property type="nucleotide sequence ID" value="NZ_BAABJM010000001.1"/>
</dbReference>
<dbReference type="PANTHER" id="PTHR43591:SF24">
    <property type="entry name" value="2-METHOXY-6-POLYPRENYL-1,4-BENZOQUINOL METHYLASE, MITOCHONDRIAL"/>
    <property type="match status" value="1"/>
</dbReference>
<sequence length="272" mass="29926">MSANPLAVADVWDLVADGYAEFAAKLVRPFAAQALEFAALTPRSRVIDVACGPGTLSLLAAQRVARVHAVDFSEPMIAQLAYRARAEGVDNIDGQVADGQALPFEDGVFDAGFSMFGVMFFRERSTGLAELLRVLRPGATAVVSSWAPALESPLMRLISGAVHAADPYQREPKPDYLGMENPDIFHSEMRAAGFRAVSIQRHTNSLTFDGVDDLFDSMIRSSAGLMLLRRSIGEREWARREELIKRHLTERYHQNRPLPTVAYLGIGQKPLE</sequence>
<evidence type="ECO:0000313" key="2">
    <source>
        <dbReference type="EMBL" id="GAA5046955.1"/>
    </source>
</evidence>
<organism evidence="2 3">
    <name type="scientific">Nocardia callitridis</name>
    <dbReference type="NCBI Taxonomy" id="648753"/>
    <lineage>
        <taxon>Bacteria</taxon>
        <taxon>Bacillati</taxon>
        <taxon>Actinomycetota</taxon>
        <taxon>Actinomycetes</taxon>
        <taxon>Mycobacteriales</taxon>
        <taxon>Nocardiaceae</taxon>
        <taxon>Nocardia</taxon>
    </lineage>
</organism>
<accession>A0ABP9JZT2</accession>
<dbReference type="Pfam" id="PF13649">
    <property type="entry name" value="Methyltransf_25"/>
    <property type="match status" value="1"/>
</dbReference>
<dbReference type="InterPro" id="IPR041698">
    <property type="entry name" value="Methyltransf_25"/>
</dbReference>
<dbReference type="EMBL" id="BAABJM010000001">
    <property type="protein sequence ID" value="GAA5046955.1"/>
    <property type="molecule type" value="Genomic_DNA"/>
</dbReference>
<dbReference type="PANTHER" id="PTHR43591">
    <property type="entry name" value="METHYLTRANSFERASE"/>
    <property type="match status" value="1"/>
</dbReference>
<keyword evidence="3" id="KW-1185">Reference proteome</keyword>
<evidence type="ECO:0000313" key="3">
    <source>
        <dbReference type="Proteomes" id="UP001500603"/>
    </source>
</evidence>
<feature type="domain" description="Methyltransferase" evidence="1">
    <location>
        <begin position="46"/>
        <end position="138"/>
    </location>
</feature>
<dbReference type="CDD" id="cd02440">
    <property type="entry name" value="AdoMet_MTases"/>
    <property type="match status" value="1"/>
</dbReference>
<dbReference type="Proteomes" id="UP001500603">
    <property type="component" value="Unassembled WGS sequence"/>
</dbReference>
<dbReference type="InterPro" id="IPR029063">
    <property type="entry name" value="SAM-dependent_MTases_sf"/>
</dbReference>
<dbReference type="SUPFAM" id="SSF53335">
    <property type="entry name" value="S-adenosyl-L-methionine-dependent methyltransferases"/>
    <property type="match status" value="1"/>
</dbReference>
<gene>
    <name evidence="2" type="ORF">GCM10023318_12880</name>
</gene>
<name>A0ABP9JZT2_9NOCA</name>